<feature type="region of interest" description="Disordered" evidence="1">
    <location>
        <begin position="88"/>
        <end position="117"/>
    </location>
</feature>
<reference evidence="2" key="1">
    <citation type="submission" date="2020-06" db="EMBL/GenBank/DDBJ databases">
        <authorList>
            <consortium name="Plant Systems Biology data submission"/>
        </authorList>
    </citation>
    <scope>NUCLEOTIDE SEQUENCE</scope>
    <source>
        <strain evidence="2">D6</strain>
    </source>
</reference>
<feature type="region of interest" description="Disordered" evidence="1">
    <location>
        <begin position="392"/>
        <end position="411"/>
    </location>
</feature>
<evidence type="ECO:0000256" key="1">
    <source>
        <dbReference type="SAM" id="MobiDB-lite"/>
    </source>
</evidence>
<feature type="compositionally biased region" description="Polar residues" evidence="1">
    <location>
        <begin position="259"/>
        <end position="304"/>
    </location>
</feature>
<evidence type="ECO:0000313" key="3">
    <source>
        <dbReference type="Proteomes" id="UP001153069"/>
    </source>
</evidence>
<evidence type="ECO:0000313" key="2">
    <source>
        <dbReference type="EMBL" id="CAB9501591.1"/>
    </source>
</evidence>
<feature type="region of interest" description="Disordered" evidence="1">
    <location>
        <begin position="338"/>
        <end position="359"/>
    </location>
</feature>
<feature type="compositionally biased region" description="Polar residues" evidence="1">
    <location>
        <begin position="88"/>
        <end position="101"/>
    </location>
</feature>
<comment type="caution">
    <text evidence="2">The sequence shown here is derived from an EMBL/GenBank/DDBJ whole genome shotgun (WGS) entry which is preliminary data.</text>
</comment>
<dbReference type="EMBL" id="CAICTM010000111">
    <property type="protein sequence ID" value="CAB9501591.1"/>
    <property type="molecule type" value="Genomic_DNA"/>
</dbReference>
<name>A0A9N8DGE9_9STRA</name>
<accession>A0A9N8DGE9</accession>
<organism evidence="2 3">
    <name type="scientific">Seminavis robusta</name>
    <dbReference type="NCBI Taxonomy" id="568900"/>
    <lineage>
        <taxon>Eukaryota</taxon>
        <taxon>Sar</taxon>
        <taxon>Stramenopiles</taxon>
        <taxon>Ochrophyta</taxon>
        <taxon>Bacillariophyta</taxon>
        <taxon>Bacillariophyceae</taxon>
        <taxon>Bacillariophycidae</taxon>
        <taxon>Naviculales</taxon>
        <taxon>Naviculaceae</taxon>
        <taxon>Seminavis</taxon>
    </lineage>
</organism>
<feature type="compositionally biased region" description="Low complexity" evidence="1">
    <location>
        <begin position="597"/>
        <end position="606"/>
    </location>
</feature>
<dbReference type="PANTHER" id="PTHR36489">
    <property type="entry name" value="PROTEIN-COUPLED RECEPTOR GPR1, PUTATIVE-RELATED"/>
    <property type="match status" value="1"/>
</dbReference>
<feature type="region of interest" description="Disordered" evidence="1">
    <location>
        <begin position="221"/>
        <end position="242"/>
    </location>
</feature>
<dbReference type="Proteomes" id="UP001153069">
    <property type="component" value="Unassembled WGS sequence"/>
</dbReference>
<feature type="compositionally biased region" description="Low complexity" evidence="1">
    <location>
        <begin position="432"/>
        <end position="445"/>
    </location>
</feature>
<feature type="compositionally biased region" description="Polar residues" evidence="1">
    <location>
        <begin position="517"/>
        <end position="528"/>
    </location>
</feature>
<feature type="compositionally biased region" description="Low complexity" evidence="1">
    <location>
        <begin position="102"/>
        <end position="117"/>
    </location>
</feature>
<keyword evidence="3" id="KW-1185">Reference proteome</keyword>
<feature type="compositionally biased region" description="Low complexity" evidence="1">
    <location>
        <begin position="573"/>
        <end position="582"/>
    </location>
</feature>
<feature type="compositionally biased region" description="Pro residues" evidence="1">
    <location>
        <begin position="613"/>
        <end position="632"/>
    </location>
</feature>
<sequence length="661" mass="69053">MAVDPPTVRDLPPSGVDSSDNDGELDIEGTIEVEESQVVRPPGDINSAGNLAPSNRHPPWLPEHMYHFKGTAIGPTDSMVIYPGTMNLPQQSTRGNSQTQETPSTTVTDRTQSTTPTSLYVPSTGQTFVYDNNPGTFLASAQLVQEQPVISAHLLEAPSQFCAQTPSQLSGSGRFLPDTSTTGGKWLCLALALLAVAGGLGVTGILCASGVCGSSNNEVPPANATTGSPSYVDTLPPQVTDVGDENQTAEFMMMAQTGGSTEQFSPAGTSSAPASQALQSTPGDDTQSQTSLLPQVNESTNGTLPPSPPSMSPSERGAGVPPASPSLLTLVPSIQLPEGIASTPQTPSPSLLRRPTLRPNTMVPIGDLAAAAESPTNNMATSIQPTIISATQHPTKLSSKVPPSPPRQTFDPAFILTTLPLPDQTLAPINESSPTPTTGATSSPTMKATVQPNPRPRPTPSATTANQNPAPTNQPTTEKPSNRPTPRPTRLSTNNPTPLPTAVPTSAKPTRAPSPKPTTENPTNAPSRDSTRPPTIKPTSNPKSLPPTRNPTRNPTPEPTRSPTTPPTPIPTRKPTNNPTQEPTRKPTPEPTPSPTRNPTNNPTQEPTRKPTPEPTPSPTRNPTNNPTPKPTLQPTDPAADDDDGEVDSNLGDDDTGDDDS</sequence>
<proteinExistence type="predicted"/>
<feature type="compositionally biased region" description="Polar residues" evidence="1">
    <location>
        <begin position="467"/>
        <end position="496"/>
    </location>
</feature>
<protein>
    <submittedName>
        <fullName evidence="2">ECF subfamily RNA polymerase sigma-24 subunit</fullName>
    </submittedName>
</protein>
<feature type="region of interest" description="Disordered" evidence="1">
    <location>
        <begin position="424"/>
        <end position="661"/>
    </location>
</feature>
<feature type="compositionally biased region" description="Acidic residues" evidence="1">
    <location>
        <begin position="639"/>
        <end position="661"/>
    </location>
</feature>
<feature type="region of interest" description="Disordered" evidence="1">
    <location>
        <begin position="259"/>
        <end position="326"/>
    </location>
</feature>
<dbReference type="AlphaFoldDB" id="A0A9N8DGE9"/>
<feature type="compositionally biased region" description="Polar residues" evidence="1">
    <location>
        <begin position="221"/>
        <end position="231"/>
    </location>
</feature>
<feature type="compositionally biased region" description="Pro residues" evidence="1">
    <location>
        <begin position="544"/>
        <end position="572"/>
    </location>
</feature>
<gene>
    <name evidence="2" type="ORF">SEMRO_112_G055850.1</name>
</gene>
<feature type="region of interest" description="Disordered" evidence="1">
    <location>
        <begin position="1"/>
        <end position="27"/>
    </location>
</feature>
<dbReference type="PANTHER" id="PTHR36489:SF2">
    <property type="entry name" value="APPLE DOMAIN-CONTAINING PROTEIN"/>
    <property type="match status" value="1"/>
</dbReference>